<dbReference type="GO" id="GO:0005634">
    <property type="term" value="C:nucleus"/>
    <property type="evidence" value="ECO:0007669"/>
    <property type="project" value="UniProtKB-SubCell"/>
</dbReference>
<dbReference type="SUPFAM" id="SSF52949">
    <property type="entry name" value="Macro domain-like"/>
    <property type="match status" value="2"/>
</dbReference>
<dbReference type="PROSITE" id="PS51059">
    <property type="entry name" value="PARP_CATALYTIC"/>
    <property type="match status" value="1"/>
</dbReference>
<dbReference type="InterPro" id="IPR002589">
    <property type="entry name" value="Macro_dom"/>
</dbReference>
<dbReference type="Gene3D" id="3.40.220.10">
    <property type="entry name" value="Leucine Aminopeptidase, subunit E, domain 1"/>
    <property type="match status" value="2"/>
</dbReference>
<feature type="domain" description="PARP catalytic" evidence="8">
    <location>
        <begin position="480"/>
        <end position="670"/>
    </location>
</feature>
<dbReference type="PROSITE" id="PS51154">
    <property type="entry name" value="MACRO"/>
    <property type="match status" value="2"/>
</dbReference>
<dbReference type="PANTHER" id="PTHR14453">
    <property type="entry name" value="PARP/ZINC FINGER CCCH TYPE DOMAIN CONTAINING PROTEIN"/>
    <property type="match status" value="1"/>
</dbReference>
<evidence type="ECO:0000256" key="1">
    <source>
        <dbReference type="ARBA" id="ARBA00004123"/>
    </source>
</evidence>
<dbReference type="InterPro" id="IPR043472">
    <property type="entry name" value="Macro_dom-like"/>
</dbReference>
<dbReference type="GO" id="GO:0003714">
    <property type="term" value="F:transcription corepressor activity"/>
    <property type="evidence" value="ECO:0007669"/>
    <property type="project" value="TreeGrafter"/>
</dbReference>
<evidence type="ECO:0000256" key="7">
    <source>
        <dbReference type="SAM" id="MobiDB-lite"/>
    </source>
</evidence>
<dbReference type="PANTHER" id="PTHR14453:SF67">
    <property type="entry name" value="POLY [ADP-RIBOSE] POLYMERASE"/>
    <property type="match status" value="1"/>
</dbReference>
<evidence type="ECO:0000256" key="6">
    <source>
        <dbReference type="RuleBase" id="RU362114"/>
    </source>
</evidence>
<evidence type="ECO:0000256" key="3">
    <source>
        <dbReference type="ARBA" id="ARBA00022679"/>
    </source>
</evidence>
<dbReference type="SMART" id="SM00506">
    <property type="entry name" value="A1pp"/>
    <property type="match status" value="2"/>
</dbReference>
<dbReference type="AlphaFoldDB" id="A0AA36EVF0"/>
<keyword evidence="2 6" id="KW-0328">Glycosyltransferase</keyword>
<comment type="subcellular location">
    <subcellularLocation>
        <location evidence="1">Nucleus</location>
    </subcellularLocation>
</comment>
<evidence type="ECO:0000313" key="11">
    <source>
        <dbReference type="Proteomes" id="UP001162480"/>
    </source>
</evidence>
<reference evidence="10" key="1">
    <citation type="submission" date="2023-08" db="EMBL/GenBank/DDBJ databases">
        <authorList>
            <person name="Alioto T."/>
            <person name="Alioto T."/>
            <person name="Gomez Garrido J."/>
        </authorList>
    </citation>
    <scope>NUCLEOTIDE SEQUENCE</scope>
</reference>
<dbReference type="Pfam" id="PF00644">
    <property type="entry name" value="PARP"/>
    <property type="match status" value="1"/>
</dbReference>
<feature type="region of interest" description="Disordered" evidence="7">
    <location>
        <begin position="256"/>
        <end position="279"/>
    </location>
</feature>
<dbReference type="SUPFAM" id="SSF56399">
    <property type="entry name" value="ADP-ribosylation"/>
    <property type="match status" value="1"/>
</dbReference>
<evidence type="ECO:0000256" key="4">
    <source>
        <dbReference type="ARBA" id="ARBA00023027"/>
    </source>
</evidence>
<keyword evidence="3 6" id="KW-0808">Transferase</keyword>
<accession>A0AA36EVF0</accession>
<keyword evidence="11" id="KW-1185">Reference proteome</keyword>
<dbReference type="GO" id="GO:0010629">
    <property type="term" value="P:negative regulation of gene expression"/>
    <property type="evidence" value="ECO:0007669"/>
    <property type="project" value="TreeGrafter"/>
</dbReference>
<dbReference type="Gene3D" id="3.90.228.10">
    <property type="match status" value="1"/>
</dbReference>
<dbReference type="EC" id="2.4.2.-" evidence="6"/>
<dbReference type="Proteomes" id="UP001162480">
    <property type="component" value="Chromosome 1"/>
</dbReference>
<dbReference type="GO" id="GO:0005737">
    <property type="term" value="C:cytoplasm"/>
    <property type="evidence" value="ECO:0007669"/>
    <property type="project" value="TreeGrafter"/>
</dbReference>
<feature type="domain" description="Macro" evidence="9">
    <location>
        <begin position="283"/>
        <end position="469"/>
    </location>
</feature>
<dbReference type="Pfam" id="PF01661">
    <property type="entry name" value="Macro"/>
    <property type="match status" value="2"/>
</dbReference>
<gene>
    <name evidence="10" type="ORF">OCTVUL_1B005842</name>
</gene>
<evidence type="ECO:0000259" key="9">
    <source>
        <dbReference type="PROSITE" id="PS51154"/>
    </source>
</evidence>
<proteinExistence type="predicted"/>
<organism evidence="10 11">
    <name type="scientific">Octopus vulgaris</name>
    <name type="common">Common octopus</name>
    <dbReference type="NCBI Taxonomy" id="6645"/>
    <lineage>
        <taxon>Eukaryota</taxon>
        <taxon>Metazoa</taxon>
        <taxon>Spiralia</taxon>
        <taxon>Lophotrochozoa</taxon>
        <taxon>Mollusca</taxon>
        <taxon>Cephalopoda</taxon>
        <taxon>Coleoidea</taxon>
        <taxon>Octopodiformes</taxon>
        <taxon>Octopoda</taxon>
        <taxon>Incirrata</taxon>
        <taxon>Octopodidae</taxon>
        <taxon>Octopus</taxon>
    </lineage>
</organism>
<feature type="domain" description="Macro" evidence="9">
    <location>
        <begin position="67"/>
        <end position="253"/>
    </location>
</feature>
<sequence>MPAVDKNVLSRRRKQTNESGQVSDLFRLIALILRAKIHVEIMEKRDTPSPNPSFPGSLQKLSSMLYRTTVTSRENAGIKIQLLIDSISNASVDVIVNSSNKQLQLQRGAVSKFILNAAGSEIQSECNQKYPRGISASEIAITKGYNLKCKNVFHLALRFWNDDSPDSILANLTQIITNCLKTAERMGAKSLAFPILGTGKMRYPIEELPGIMYEAVKNYSNQNSSQIKDVYFVVFPTETKIIKIFTEYLNRQKNEGFHSKDTSSPNPSFPGPQQKAAPITSTTNVISTENVGGVKINLTIGSITNVSVDVIVNSTNEHLQLDKGSISKFILNAAGPQIQSECNQTYPQGISASEIAITKGYNLKCKNVFHLALRFWNEDSPDSILANLTQIITICLEKAEELGAKSLAFPTLGGGKLRYPIENLPRTMYEAVKNYSIQNTSRIKDVYFVVYPQDTEIVTKFKEYFQEISTDGSTASSESVPVTWSPMGDEELFKIVPVTNGPEYDDIQATFRQNLPSYRIIKIERIQNKTLYHGYQVLKRKFEAENPNITNEVDGLWHGTAEGAVRGINKSGFNRSYCGKNATLFGEGVYFAKDIQYSASDAYSTPDHLRIKRIYQCSVLVGKVMRGQNGLKVLQESYNSAVDNIQRPKIYVIFHDSQAYPNYLITFSNQ</sequence>
<name>A0AA36EVF0_OCTVU</name>
<evidence type="ECO:0000256" key="5">
    <source>
        <dbReference type="ARBA" id="ARBA00023242"/>
    </source>
</evidence>
<dbReference type="GO" id="GO:0003950">
    <property type="term" value="F:NAD+ poly-ADP-ribosyltransferase activity"/>
    <property type="evidence" value="ECO:0007669"/>
    <property type="project" value="UniProtKB-UniRule"/>
</dbReference>
<protein>
    <recommendedName>
        <fullName evidence="6">Poly [ADP-ribose] polymerase</fullName>
        <shortName evidence="6">PARP</shortName>
        <ecNumber evidence="6">2.4.2.-</ecNumber>
    </recommendedName>
</protein>
<evidence type="ECO:0000313" key="10">
    <source>
        <dbReference type="EMBL" id="CAI9714739.1"/>
    </source>
</evidence>
<evidence type="ECO:0000256" key="2">
    <source>
        <dbReference type="ARBA" id="ARBA00022676"/>
    </source>
</evidence>
<evidence type="ECO:0000259" key="8">
    <source>
        <dbReference type="PROSITE" id="PS51059"/>
    </source>
</evidence>
<dbReference type="EMBL" id="OX597814">
    <property type="protein sequence ID" value="CAI9714739.1"/>
    <property type="molecule type" value="Genomic_DNA"/>
</dbReference>
<keyword evidence="5" id="KW-0539">Nucleus</keyword>
<dbReference type="InterPro" id="IPR052056">
    <property type="entry name" value="Mono-ARTD/PARP"/>
</dbReference>
<keyword evidence="4 6" id="KW-0520">NAD</keyword>
<dbReference type="InterPro" id="IPR012317">
    <property type="entry name" value="Poly(ADP-ribose)pol_cat_dom"/>
</dbReference>